<protein>
    <submittedName>
        <fullName evidence="1">Uncharacterized protein</fullName>
    </submittedName>
</protein>
<dbReference type="Proteomes" id="UP001240697">
    <property type="component" value="Chromosome"/>
</dbReference>
<dbReference type="RefSeq" id="WP_283488178.1">
    <property type="nucleotide sequence ID" value="NZ_CP125947.1"/>
</dbReference>
<name>A0ABY8T0I9_9BURK</name>
<evidence type="ECO:0000313" key="2">
    <source>
        <dbReference type="Proteomes" id="UP001240697"/>
    </source>
</evidence>
<proteinExistence type="predicted"/>
<dbReference type="EMBL" id="CP125947">
    <property type="protein sequence ID" value="WHS67131.1"/>
    <property type="molecule type" value="Genomic_DNA"/>
</dbReference>
<organism evidence="1 2">
    <name type="scientific">Comamonas resistens</name>
    <dbReference type="NCBI Taxonomy" id="3046670"/>
    <lineage>
        <taxon>Bacteria</taxon>
        <taxon>Pseudomonadati</taxon>
        <taxon>Pseudomonadota</taxon>
        <taxon>Betaproteobacteria</taxon>
        <taxon>Burkholderiales</taxon>
        <taxon>Comamonadaceae</taxon>
        <taxon>Comamonas</taxon>
    </lineage>
</organism>
<gene>
    <name evidence="1" type="ORF">QMY55_08445</name>
</gene>
<accession>A0ABY8T0I9</accession>
<keyword evidence="2" id="KW-1185">Reference proteome</keyword>
<reference evidence="1 2" key="1">
    <citation type="submission" date="2023-05" db="EMBL/GenBank/DDBJ databases">
        <authorList>
            <person name="Yin Y."/>
            <person name="Lu Z."/>
        </authorList>
    </citation>
    <scope>NUCLEOTIDE SEQUENCE [LARGE SCALE GENOMIC DNA]</scope>
    <source>
        <strain evidence="1 2">ZM22</strain>
    </source>
</reference>
<sequence>MTYKNRELVRKPAGMLRVNSIEQEDLDFLVDYYGGGQPAEVWRRVLIEVAREKRHEANSLSPMRVAQAVDKSPFGLMRAA</sequence>
<evidence type="ECO:0000313" key="1">
    <source>
        <dbReference type="EMBL" id="WHS67131.1"/>
    </source>
</evidence>